<name>A0A518K773_9BACT</name>
<dbReference type="Proteomes" id="UP000316426">
    <property type="component" value="Chromosome"/>
</dbReference>
<sequence length="354" mass="40462">MTAVDATDDDGPKAKRKYLSEGCVNMFCSRPVLVQRHQMDGAEFLKLAKESPFHIYMICRRPRITFDPTSISYGDMTMTARFVVHERTGPVYVPFTTEMSVEPEKRPIKCDYPHNEVRILDDKGELVVGLHAGYMMSMIGSDLHDPTQIKHVDLEVLYVGQAYGKEGERTAPDRLKNHETLLAIYAELAANAPEDEIWLALLSFEPPITILSFDGRQQHTAEVTGDADLAHMLRMLDNPVTERQRVCFAEAALIRHFQPKYNDKFKYNFPNPSHETYSACYDVDLNAVAVEIRFEELWHRLYSQAQPPQYNIVVTFPLHSKELRQSMFDLLRVVPPKTDGPVKAYVTPTPIEEV</sequence>
<reference evidence="1 2" key="1">
    <citation type="submission" date="2019-02" db="EMBL/GenBank/DDBJ databases">
        <title>Deep-cultivation of Planctomycetes and their phenomic and genomic characterization uncovers novel biology.</title>
        <authorList>
            <person name="Wiegand S."/>
            <person name="Jogler M."/>
            <person name="Boedeker C."/>
            <person name="Pinto D."/>
            <person name="Vollmers J."/>
            <person name="Rivas-Marin E."/>
            <person name="Kohn T."/>
            <person name="Peeters S.H."/>
            <person name="Heuer A."/>
            <person name="Rast P."/>
            <person name="Oberbeckmann S."/>
            <person name="Bunk B."/>
            <person name="Jeske O."/>
            <person name="Meyerdierks A."/>
            <person name="Storesund J.E."/>
            <person name="Kallscheuer N."/>
            <person name="Luecker S."/>
            <person name="Lage O.M."/>
            <person name="Pohl T."/>
            <person name="Merkel B.J."/>
            <person name="Hornburger P."/>
            <person name="Mueller R.-W."/>
            <person name="Bruemmer F."/>
            <person name="Labrenz M."/>
            <person name="Spormann A.M."/>
            <person name="Op den Camp H."/>
            <person name="Overmann J."/>
            <person name="Amann R."/>
            <person name="Jetten M.S.M."/>
            <person name="Mascher T."/>
            <person name="Medema M.H."/>
            <person name="Devos D.P."/>
            <person name="Kaster A.-K."/>
            <person name="Ovreas L."/>
            <person name="Rohde M."/>
            <person name="Galperin M.Y."/>
            <person name="Jogler C."/>
        </authorList>
    </citation>
    <scope>NUCLEOTIDE SEQUENCE [LARGE SCALE GENOMIC DNA]</scope>
    <source>
        <strain evidence="1 2">Spa11</strain>
    </source>
</reference>
<dbReference type="AlphaFoldDB" id="A0A518K773"/>
<dbReference type="KEGG" id="bmei:Spa11_18420"/>
<gene>
    <name evidence="1" type="ORF">Spa11_18420</name>
</gene>
<organism evidence="1 2">
    <name type="scientific">Botrimarina mediterranea</name>
    <dbReference type="NCBI Taxonomy" id="2528022"/>
    <lineage>
        <taxon>Bacteria</taxon>
        <taxon>Pseudomonadati</taxon>
        <taxon>Planctomycetota</taxon>
        <taxon>Planctomycetia</taxon>
        <taxon>Pirellulales</taxon>
        <taxon>Lacipirellulaceae</taxon>
        <taxon>Botrimarina</taxon>
    </lineage>
</organism>
<proteinExistence type="predicted"/>
<evidence type="ECO:0000313" key="2">
    <source>
        <dbReference type="Proteomes" id="UP000316426"/>
    </source>
</evidence>
<keyword evidence="2" id="KW-1185">Reference proteome</keyword>
<accession>A0A518K773</accession>
<protein>
    <submittedName>
        <fullName evidence="1">Uncharacterized protein</fullName>
    </submittedName>
</protein>
<evidence type="ECO:0000313" key="1">
    <source>
        <dbReference type="EMBL" id="QDV73643.1"/>
    </source>
</evidence>
<dbReference type="RefSeq" id="WP_145110995.1">
    <property type="nucleotide sequence ID" value="NZ_CP036349.1"/>
</dbReference>
<dbReference type="EMBL" id="CP036349">
    <property type="protein sequence ID" value="QDV73643.1"/>
    <property type="molecule type" value="Genomic_DNA"/>
</dbReference>